<dbReference type="InterPro" id="IPR036860">
    <property type="entry name" value="SH2_dom_sf"/>
</dbReference>
<dbReference type="Pfam" id="PF00017">
    <property type="entry name" value="SH2"/>
    <property type="match status" value="1"/>
</dbReference>
<keyword evidence="3" id="KW-0175">Coiled coil</keyword>
<evidence type="ECO:0000256" key="3">
    <source>
        <dbReference type="SAM" id="Coils"/>
    </source>
</evidence>
<feature type="compositionally biased region" description="Low complexity" evidence="4">
    <location>
        <begin position="825"/>
        <end position="839"/>
    </location>
</feature>
<dbReference type="SMART" id="SM00252">
    <property type="entry name" value="SH2"/>
    <property type="match status" value="1"/>
</dbReference>
<accession>A0A0R3SI28</accession>
<feature type="compositionally biased region" description="Polar residues" evidence="4">
    <location>
        <begin position="323"/>
        <end position="332"/>
    </location>
</feature>
<protein>
    <submittedName>
        <fullName evidence="6">SH2 domain-containing protein</fullName>
    </submittedName>
</protein>
<dbReference type="PROSITE" id="PS50001">
    <property type="entry name" value="SH2"/>
    <property type="match status" value="1"/>
</dbReference>
<dbReference type="Gene3D" id="3.30.505.10">
    <property type="entry name" value="SH2 domain"/>
    <property type="match status" value="1"/>
</dbReference>
<keyword evidence="1 2" id="KW-0727">SH2 domain</keyword>
<feature type="region of interest" description="Disordered" evidence="4">
    <location>
        <begin position="825"/>
        <end position="845"/>
    </location>
</feature>
<name>A0A0R3SI28_HYMDI</name>
<dbReference type="PANTHER" id="PTHR45734">
    <property type="entry name" value="TENSIN"/>
    <property type="match status" value="1"/>
</dbReference>
<dbReference type="Gene3D" id="2.30.29.30">
    <property type="entry name" value="Pleckstrin-homology domain (PH domain)/Phosphotyrosine-binding domain (PTB)"/>
    <property type="match status" value="1"/>
</dbReference>
<dbReference type="InterPro" id="IPR011993">
    <property type="entry name" value="PH-like_dom_sf"/>
</dbReference>
<evidence type="ECO:0000256" key="4">
    <source>
        <dbReference type="SAM" id="MobiDB-lite"/>
    </source>
</evidence>
<dbReference type="SUPFAM" id="SSF50729">
    <property type="entry name" value="PH domain-like"/>
    <property type="match status" value="1"/>
</dbReference>
<sequence>LTPTMSRAQVNSNASTAIDDTADAMSYRELQLLEELSSARQELAMLKRASSVVDEPLHKLPPPSTLPTQRRAFHAQQHQENMEMFSNRHQSQYQSHHDIQGSSLHRPHGRYDTLSKAKKNFQHIVMYTATNRCSKLPPRSTRQRFAGTNKGPLKTRHLKDHTHQHKSGFCEYCWGMETPATPTLLDETSAGLSDNPFTGDDEDEAFSDSSSVSSCLEEDKSSSQKNIKDEIERKLEVMTMPRMTSSSMGCEIVTHRRVIRRRISRPSPLPSLYRASVNSQEATSGSGFMLILTGLISDSGFSYGAPKRAMSSANVTSSQSWNYRNGMTSGPQSPAPGYSSMRSMGGSLRSGSAYLGSQGYSARRERLKQEAEQAEALRQSTQRINHVAASSNDLRSTSLHQQRRQHYHSMSTIQASSEGIMGEPERTEFEEIETVTLQPIGRGVQDLGSNMGSTATLNRGSRRPVASSMLEGHDTKLPIFILQICKLLGLNRVDTYGGNRQSRANMSSFGRQTSAMDISQTTSARPQRAASNSFLSSLRRQSTGTVSDAGSFRPVAISTNKPNTFATQQQKQQQQVRHQFQQSTSTSRYSSTMQQHQSNIQQQQQQIPPVPLQSSSQQLKSQQMQQQQQIQQNQRTKQEMEWSNNNNHHQNTTNGTSVNIAAPVPVNGQVDLSLVEATSPVWYRLKISRQEAISILKNQPTGSFLVRDSTTFKDAYGLAVKSSKPPNKPGQKSGFAKFMKNILKFTAVFSHIDDINNDLVRHYLIETVTTPTRGVRIKGFSAEQVFPNLLALIQYHTQYPVALPCCLVLPPIPPSQTSAAITNTASNSSLRNGNGNTNGDSDSITLVQNNGIRSLNQTPTSFNGNAAATTATMPAIATKGGESLDAPTSSRSITSPLSPTVGMFHSELISPPPNISCRCLYLGAVEVDINQSEQASLMAAVDTLIPCPVLQAATCDQLGADSPVQYTECQLQAAHSEGILLTDLSRKLFFQRHFSANSFIYAGIDHRDKAFIHPNHSALGIDKPKLFGFIIKKLSGENMAHIFSEFDANCGASMVTAQINSLLLNK</sequence>
<dbReference type="SUPFAM" id="SSF55550">
    <property type="entry name" value="SH2 domain"/>
    <property type="match status" value="1"/>
</dbReference>
<feature type="domain" description="SH2" evidence="5">
    <location>
        <begin position="682"/>
        <end position="811"/>
    </location>
</feature>
<evidence type="ECO:0000313" key="6">
    <source>
        <dbReference type="WBParaSite" id="HDID_0000459301-mRNA-1"/>
    </source>
</evidence>
<evidence type="ECO:0000259" key="5">
    <source>
        <dbReference type="PROSITE" id="PS50001"/>
    </source>
</evidence>
<feature type="coiled-coil region" evidence="3">
    <location>
        <begin position="357"/>
        <end position="384"/>
    </location>
</feature>
<feature type="compositionally biased region" description="Low complexity" evidence="4">
    <location>
        <begin position="644"/>
        <end position="654"/>
    </location>
</feature>
<dbReference type="WBParaSite" id="HDID_0000459301-mRNA-1">
    <property type="protein sequence ID" value="HDID_0000459301-mRNA-1"/>
    <property type="gene ID" value="HDID_0000459301"/>
</dbReference>
<feature type="region of interest" description="Disordered" evidence="4">
    <location>
        <begin position="184"/>
        <end position="225"/>
    </location>
</feature>
<feature type="region of interest" description="Disordered" evidence="4">
    <location>
        <begin position="135"/>
        <end position="160"/>
    </location>
</feature>
<dbReference type="AlphaFoldDB" id="A0A0R3SI28"/>
<reference evidence="6" key="1">
    <citation type="submission" date="2017-02" db="UniProtKB">
        <authorList>
            <consortium name="WormBaseParasite"/>
        </authorList>
    </citation>
    <scope>IDENTIFICATION</scope>
</reference>
<dbReference type="InterPro" id="IPR051484">
    <property type="entry name" value="Tensin_PTEN_phosphatase"/>
</dbReference>
<feature type="compositionally biased region" description="Polar residues" evidence="4">
    <location>
        <begin position="557"/>
        <end position="567"/>
    </location>
</feature>
<organism evidence="6">
    <name type="scientific">Hymenolepis diminuta</name>
    <name type="common">Rat tapeworm</name>
    <dbReference type="NCBI Taxonomy" id="6216"/>
    <lineage>
        <taxon>Eukaryota</taxon>
        <taxon>Metazoa</taxon>
        <taxon>Spiralia</taxon>
        <taxon>Lophotrochozoa</taxon>
        <taxon>Platyhelminthes</taxon>
        <taxon>Cestoda</taxon>
        <taxon>Eucestoda</taxon>
        <taxon>Cyclophyllidea</taxon>
        <taxon>Hymenolepididae</taxon>
        <taxon>Hymenolepis</taxon>
    </lineage>
</organism>
<dbReference type="STRING" id="6216.A0A0R3SI28"/>
<evidence type="ECO:0000256" key="1">
    <source>
        <dbReference type="ARBA" id="ARBA00022999"/>
    </source>
</evidence>
<dbReference type="PANTHER" id="PTHR45734:SF10">
    <property type="entry name" value="BLISTERY, ISOFORM A"/>
    <property type="match status" value="1"/>
</dbReference>
<dbReference type="InterPro" id="IPR000980">
    <property type="entry name" value="SH2"/>
</dbReference>
<feature type="compositionally biased region" description="Polar residues" evidence="4">
    <location>
        <begin position="501"/>
        <end position="548"/>
    </location>
</feature>
<dbReference type="PRINTS" id="PR00401">
    <property type="entry name" value="SH2DOMAIN"/>
</dbReference>
<evidence type="ECO:0000256" key="2">
    <source>
        <dbReference type="PROSITE-ProRule" id="PRU00191"/>
    </source>
</evidence>
<feature type="region of interest" description="Disordered" evidence="4">
    <location>
        <begin position="323"/>
        <end position="344"/>
    </location>
</feature>
<proteinExistence type="predicted"/>
<feature type="region of interest" description="Disordered" evidence="4">
    <location>
        <begin position="442"/>
        <end position="463"/>
    </location>
</feature>
<feature type="compositionally biased region" description="Low complexity" evidence="4">
    <location>
        <begin position="568"/>
        <end position="634"/>
    </location>
</feature>
<feature type="region of interest" description="Disordered" evidence="4">
    <location>
        <begin position="501"/>
        <end position="658"/>
    </location>
</feature>
<feature type="compositionally biased region" description="Polar residues" evidence="4">
    <location>
        <begin position="447"/>
        <end position="459"/>
    </location>
</feature>